<evidence type="ECO:0000256" key="1">
    <source>
        <dbReference type="ARBA" id="ARBA00022581"/>
    </source>
</evidence>
<evidence type="ECO:0000256" key="2">
    <source>
        <dbReference type="SAM" id="MobiDB-lite"/>
    </source>
</evidence>
<organism evidence="3 4">
    <name type="scientific">Chlamydomonas incerta</name>
    <dbReference type="NCBI Taxonomy" id="51695"/>
    <lineage>
        <taxon>Eukaryota</taxon>
        <taxon>Viridiplantae</taxon>
        <taxon>Chlorophyta</taxon>
        <taxon>core chlorophytes</taxon>
        <taxon>Chlorophyceae</taxon>
        <taxon>CS clade</taxon>
        <taxon>Chlamydomonadales</taxon>
        <taxon>Chlamydomonadaceae</taxon>
        <taxon>Chlamydomonas</taxon>
    </lineage>
</organism>
<dbReference type="AlphaFoldDB" id="A0A835SLI9"/>
<gene>
    <name evidence="3" type="ORF">HXX76_013530</name>
</gene>
<keyword evidence="1" id="KW-0945">Host-virus interaction</keyword>
<dbReference type="EMBL" id="JAEHOC010000053">
    <property type="protein sequence ID" value="KAG2425688.1"/>
    <property type="molecule type" value="Genomic_DNA"/>
</dbReference>
<feature type="compositionally biased region" description="Low complexity" evidence="2">
    <location>
        <begin position="1"/>
        <end position="11"/>
    </location>
</feature>
<sequence length="1211" mass="120965">MSRSTSSSSSSSGGGGGAGASRAQLCLQFKGAAASAGGSSSSSSSGGAAGLAGECTSLARLCAAAPETAGGSTPSTSSSATCTAVLSNASGGCCSTSVVAVPSSASVESQQALGTPPPTPPAAGRGAGEDAGGSTSPLVLPPPALPPSPPSPLPPQPSADGLLLCATFSLLPLAPQQQDSSAGGTAGAGGTLPLLLSQPQCTAWRAAVGAELLAFFTSSSTTRTGVSISPYGSAGAAGCSGTGAAVCAALAWPAADADAAADAAASLQDFLYLHVDGWLDAALSGTNCTTAAGVPYVATAASLVVEMEGLRVETARGVCGGDSAGGGGAVGEPAAPPPSPASPDLSPPSPPPSPSPPAPPPPRPPSPAPSPPPPPPWWSDDAKWQYLWTSPPPPPSPSPPAPPSPPPPPGPPPPPSPHPDAPLPPGAAYATDVCIEVYVIPADPTVGPAGFVLGDTVCAAAAARLAAGITNVTLTNGGMVFAPFRLAACVTDYVPPADGGTGGTGGSGDGGGGGGGGGGADPQERRRRLQERQHQAPEEERAELLGGGRAGRPQQRRQLLDLSPGDGGGTFPYVRVCGSIASPWVYDTLSVLYGWAAGGDGSPRTSVPRVVVGLASGGRRGAGDPGCPYSANGNTFRPPLPPAYPPSPPSPPKPPPPPPNVFCQLCIQLSIIVSSEFVFKPYSLSDYECEAFGSIIAEDLSLATSDRGIAVPGGFNITACVPHATDKSGLPISYVRVCGAVREPILNFADLQHWLDERVPFWQALPGSDQCPVELAGHTIVAATYKDPNALSCGFEAMYQTACAVPDLPPPPPPPPPPPLLPSPPPPRPSPVTSPPPPPPPPGPPPPRPPPPAPARCQLCLTLQFIGTGASSAKSFCATLSKATQDIFQPLADAQGIRLLGTGGAAAWRTAGCSPTDSPSIAAVSVCTDFLTAQASALPRVLSQGLLQLFDSLFPPLATGAGSGGGCAAYPPTARSYRLRASDGSASSSSSSSSGGGTITGGCFPADERDCSTAAPATSAFPPDAACSKDSPAGAFRLRRDIEFKNVTILTTRYQLHCFGIQLNTGASTNTTACAGSSRVTQLAVLANVTQRAALASVVVRGSADQRRLPLSPGTASTTSNGTADILDTWWVRPGATGTDRRVGNTLWVRPIDWNTDLTRDLVSKGRAEVCLELRQGVGLGAFCLGDGSATCYVSIYSSDTCCPVAGAGLP</sequence>
<comment type="caution">
    <text evidence="3">The sequence shown here is derived from an EMBL/GenBank/DDBJ whole genome shotgun (WGS) entry which is preliminary data.</text>
</comment>
<feature type="compositionally biased region" description="Pro residues" evidence="2">
    <location>
        <begin position="139"/>
        <end position="157"/>
    </location>
</feature>
<keyword evidence="4" id="KW-1185">Reference proteome</keyword>
<feature type="region of interest" description="Disordered" evidence="2">
    <location>
        <begin position="322"/>
        <end position="425"/>
    </location>
</feature>
<reference evidence="3" key="1">
    <citation type="journal article" date="2020" name="bioRxiv">
        <title>Comparative genomics of Chlamydomonas.</title>
        <authorList>
            <person name="Craig R.J."/>
            <person name="Hasan A.R."/>
            <person name="Ness R.W."/>
            <person name="Keightley P.D."/>
        </authorList>
    </citation>
    <scope>NUCLEOTIDE SEQUENCE</scope>
    <source>
        <strain evidence="3">SAG 7.73</strain>
    </source>
</reference>
<dbReference type="PANTHER" id="PTHR13037">
    <property type="entry name" value="FORMIN"/>
    <property type="match status" value="1"/>
</dbReference>
<feature type="region of interest" description="Disordered" evidence="2">
    <location>
        <begin position="618"/>
        <end position="656"/>
    </location>
</feature>
<feature type="region of interest" description="Disordered" evidence="2">
    <location>
        <begin position="1"/>
        <end position="20"/>
    </location>
</feature>
<evidence type="ECO:0008006" key="5">
    <source>
        <dbReference type="Google" id="ProtNLM"/>
    </source>
</evidence>
<dbReference type="Proteomes" id="UP000650467">
    <property type="component" value="Unassembled WGS sequence"/>
</dbReference>
<feature type="region of interest" description="Disordered" evidence="2">
    <location>
        <begin position="107"/>
        <end position="158"/>
    </location>
</feature>
<feature type="region of interest" description="Disordered" evidence="2">
    <location>
        <begin position="809"/>
        <end position="853"/>
    </location>
</feature>
<feature type="compositionally biased region" description="Pro residues" evidence="2">
    <location>
        <begin position="390"/>
        <end position="425"/>
    </location>
</feature>
<dbReference type="PANTHER" id="PTHR13037:SF24">
    <property type="entry name" value="POLYCOMB PROTEIN PCL-RELATED"/>
    <property type="match status" value="1"/>
</dbReference>
<name>A0A835SLI9_CHLIN</name>
<feature type="compositionally biased region" description="Pro residues" evidence="2">
    <location>
        <begin position="638"/>
        <end position="656"/>
    </location>
</feature>
<feature type="compositionally biased region" description="Basic and acidic residues" evidence="2">
    <location>
        <begin position="530"/>
        <end position="543"/>
    </location>
</feature>
<accession>A0A835SLI9</accession>
<dbReference type="SUPFAM" id="SSF101447">
    <property type="entry name" value="Formin homology 2 domain (FH2 domain)"/>
    <property type="match status" value="1"/>
</dbReference>
<feature type="compositionally biased region" description="Gly residues" evidence="2">
    <location>
        <begin position="500"/>
        <end position="520"/>
    </location>
</feature>
<feature type="compositionally biased region" description="Pro residues" evidence="2">
    <location>
        <begin position="334"/>
        <end position="377"/>
    </location>
</feature>
<feature type="region of interest" description="Disordered" evidence="2">
    <location>
        <begin position="500"/>
        <end position="554"/>
    </location>
</feature>
<evidence type="ECO:0000313" key="4">
    <source>
        <dbReference type="Proteomes" id="UP000650467"/>
    </source>
</evidence>
<proteinExistence type="predicted"/>
<evidence type="ECO:0000313" key="3">
    <source>
        <dbReference type="EMBL" id="KAG2425688.1"/>
    </source>
</evidence>
<protein>
    <recommendedName>
        <fullName evidence="5">Pherophorin domain-containing protein</fullName>
    </recommendedName>
</protein>
<dbReference type="OrthoDB" id="544989at2759"/>